<dbReference type="NCBIfam" id="NF006365">
    <property type="entry name" value="PRK08588.1"/>
    <property type="match status" value="1"/>
</dbReference>
<comment type="catalytic activity">
    <reaction evidence="14">
        <text>N-succinyl-(2S,6S)-2,6-diaminopimelate + H2O = (2S,6S)-2,6-diaminopimelate + succinate</text>
        <dbReference type="Rhea" id="RHEA:22608"/>
        <dbReference type="ChEBI" id="CHEBI:15377"/>
        <dbReference type="ChEBI" id="CHEBI:30031"/>
        <dbReference type="ChEBI" id="CHEBI:57609"/>
        <dbReference type="ChEBI" id="CHEBI:58087"/>
        <dbReference type="EC" id="3.5.1.18"/>
    </reaction>
</comment>
<dbReference type="SUPFAM" id="SSF53187">
    <property type="entry name" value="Zn-dependent exopeptidases"/>
    <property type="match status" value="1"/>
</dbReference>
<dbReference type="AlphaFoldDB" id="H3NR00"/>
<dbReference type="PATRIC" id="fig|883114.3.peg.1757"/>
<dbReference type="GO" id="GO:0019877">
    <property type="term" value="P:diaminopimelate biosynthetic process"/>
    <property type="evidence" value="ECO:0007669"/>
    <property type="project" value="UniProtKB-KW"/>
</dbReference>
<dbReference type="Pfam" id="PF07687">
    <property type="entry name" value="M20_dimer"/>
    <property type="match status" value="1"/>
</dbReference>
<evidence type="ECO:0000256" key="4">
    <source>
        <dbReference type="ARBA" id="ARBA00006247"/>
    </source>
</evidence>
<evidence type="ECO:0000313" key="16">
    <source>
        <dbReference type="EMBL" id="EHR31948.1"/>
    </source>
</evidence>
<comment type="similarity">
    <text evidence="4">Belongs to the peptidase M20A family.</text>
</comment>
<evidence type="ECO:0000256" key="14">
    <source>
        <dbReference type="ARBA" id="ARBA00051301"/>
    </source>
</evidence>
<dbReference type="InterPro" id="IPR002933">
    <property type="entry name" value="Peptidase_M20"/>
</dbReference>
<keyword evidence="12" id="KW-0457">Lysine biosynthesis</keyword>
<keyword evidence="10" id="KW-0862">Zinc</keyword>
<dbReference type="EMBL" id="AGEI01000032">
    <property type="protein sequence ID" value="EHR31948.1"/>
    <property type="molecule type" value="Genomic_DNA"/>
</dbReference>
<evidence type="ECO:0000256" key="11">
    <source>
        <dbReference type="ARBA" id="ARBA00022915"/>
    </source>
</evidence>
<organism evidence="16 17">
    <name type="scientific">Helcococcus kunzii ATCC 51366</name>
    <dbReference type="NCBI Taxonomy" id="883114"/>
    <lineage>
        <taxon>Bacteria</taxon>
        <taxon>Bacillati</taxon>
        <taxon>Bacillota</taxon>
        <taxon>Tissierellia</taxon>
        <taxon>Tissierellales</taxon>
        <taxon>Peptoniphilaceae</taxon>
        <taxon>Helcococcus</taxon>
    </lineage>
</organism>
<keyword evidence="7" id="KW-0028">Amino-acid biosynthesis</keyword>
<dbReference type="Gene3D" id="3.30.70.360">
    <property type="match status" value="1"/>
</dbReference>
<evidence type="ECO:0000256" key="13">
    <source>
        <dbReference type="ARBA" id="ARBA00023285"/>
    </source>
</evidence>
<gene>
    <name evidence="16" type="ORF">HMPREF9709_01761</name>
</gene>
<comment type="cofactor">
    <cofactor evidence="2">
        <name>Zn(2+)</name>
        <dbReference type="ChEBI" id="CHEBI:29105"/>
    </cofactor>
</comment>
<accession>H3NR00</accession>
<keyword evidence="11" id="KW-0220">Diaminopimelate biosynthesis</keyword>
<keyword evidence="17" id="KW-1185">Reference proteome</keyword>
<dbReference type="InterPro" id="IPR011650">
    <property type="entry name" value="Peptidase_M20_dimer"/>
</dbReference>
<evidence type="ECO:0000256" key="10">
    <source>
        <dbReference type="ARBA" id="ARBA00022833"/>
    </source>
</evidence>
<comment type="caution">
    <text evidence="16">The sequence shown here is derived from an EMBL/GenBank/DDBJ whole genome shotgun (WGS) entry which is preliminary data.</text>
</comment>
<dbReference type="Pfam" id="PF01546">
    <property type="entry name" value="Peptidase_M20"/>
    <property type="match status" value="1"/>
</dbReference>
<evidence type="ECO:0000256" key="6">
    <source>
        <dbReference type="ARBA" id="ARBA00016853"/>
    </source>
</evidence>
<dbReference type="Proteomes" id="UP000004191">
    <property type="component" value="Unassembled WGS sequence"/>
</dbReference>
<protein>
    <recommendedName>
        <fullName evidence="6">Probable succinyl-diaminopimelate desuccinylase</fullName>
        <ecNumber evidence="5">3.5.1.18</ecNumber>
    </recommendedName>
</protein>
<proteinExistence type="inferred from homology"/>
<keyword evidence="13" id="KW-0170">Cobalt</keyword>
<dbReference type="PANTHER" id="PTHR43808">
    <property type="entry name" value="ACETYLORNITHINE DEACETYLASE"/>
    <property type="match status" value="1"/>
</dbReference>
<dbReference type="eggNOG" id="COG0624">
    <property type="taxonomic scope" value="Bacteria"/>
</dbReference>
<evidence type="ECO:0000256" key="7">
    <source>
        <dbReference type="ARBA" id="ARBA00022605"/>
    </source>
</evidence>
<reference evidence="16 17" key="1">
    <citation type="submission" date="2012-01" db="EMBL/GenBank/DDBJ databases">
        <title>The Genome Sequence of Helcococcus kunzii ATCC 51366.</title>
        <authorList>
            <consortium name="The Broad Institute Genome Sequencing Platform"/>
            <person name="Earl A."/>
            <person name="Ward D."/>
            <person name="Feldgarden M."/>
            <person name="Gevers D."/>
            <person name="Huys G."/>
            <person name="Young S.K."/>
            <person name="Zeng Q."/>
            <person name="Gargeya S."/>
            <person name="Fitzgerald M."/>
            <person name="Haas B."/>
            <person name="Abouelleil A."/>
            <person name="Alvarado L."/>
            <person name="Arachchi H.M."/>
            <person name="Berlin A."/>
            <person name="Chapman S.B."/>
            <person name="Gearin G."/>
            <person name="Goldberg J."/>
            <person name="Griggs A."/>
            <person name="Gujja S."/>
            <person name="Hansen M."/>
            <person name="Heiman D."/>
            <person name="Howarth C."/>
            <person name="Larimer J."/>
            <person name="Lui A."/>
            <person name="MacDonald P.J.P."/>
            <person name="McCowen C."/>
            <person name="Montmayeur A."/>
            <person name="Murphy C."/>
            <person name="Neiman D."/>
            <person name="Pearson M."/>
            <person name="Priest M."/>
            <person name="Roberts A."/>
            <person name="Saif S."/>
            <person name="Shea T."/>
            <person name="Sisk P."/>
            <person name="Stolte C."/>
            <person name="Sykes S."/>
            <person name="Wortman J."/>
            <person name="Nusbaum C."/>
            <person name="Birren B."/>
        </authorList>
    </citation>
    <scope>NUCLEOTIDE SEQUENCE [LARGE SCALE GENOMIC DNA]</scope>
    <source>
        <strain evidence="16 17">ATCC 51366</strain>
    </source>
</reference>
<evidence type="ECO:0000256" key="1">
    <source>
        <dbReference type="ARBA" id="ARBA00001941"/>
    </source>
</evidence>
<comment type="cofactor">
    <cofactor evidence="1">
        <name>Co(2+)</name>
        <dbReference type="ChEBI" id="CHEBI:48828"/>
    </cofactor>
</comment>
<keyword evidence="9" id="KW-0378">Hydrolase</keyword>
<keyword evidence="8" id="KW-0479">Metal-binding</keyword>
<dbReference type="PANTHER" id="PTHR43808:SF8">
    <property type="entry name" value="PEPTIDASE M20 DIMERISATION DOMAIN-CONTAINING PROTEIN"/>
    <property type="match status" value="1"/>
</dbReference>
<dbReference type="UniPathway" id="UPA00034">
    <property type="reaction ID" value="UER00021"/>
</dbReference>
<dbReference type="InterPro" id="IPR010182">
    <property type="entry name" value="ArgE/DapE"/>
</dbReference>
<dbReference type="PROSITE" id="PS00759">
    <property type="entry name" value="ARGE_DAPE_CPG2_2"/>
    <property type="match status" value="1"/>
</dbReference>
<dbReference type="Gene3D" id="3.40.630.10">
    <property type="entry name" value="Zn peptidases"/>
    <property type="match status" value="1"/>
</dbReference>
<dbReference type="InterPro" id="IPR050072">
    <property type="entry name" value="Peptidase_M20A"/>
</dbReference>
<evidence type="ECO:0000259" key="15">
    <source>
        <dbReference type="Pfam" id="PF07687"/>
    </source>
</evidence>
<evidence type="ECO:0000256" key="5">
    <source>
        <dbReference type="ARBA" id="ARBA00011921"/>
    </source>
</evidence>
<dbReference type="InterPro" id="IPR036264">
    <property type="entry name" value="Bact_exopeptidase_dim_dom"/>
</dbReference>
<dbReference type="HOGENOM" id="CLU_021802_2_2_9"/>
<evidence type="ECO:0000313" key="17">
    <source>
        <dbReference type="Proteomes" id="UP000004191"/>
    </source>
</evidence>
<dbReference type="NCBIfam" id="TIGR01910">
    <property type="entry name" value="DapE-ArgE"/>
    <property type="match status" value="1"/>
</dbReference>
<evidence type="ECO:0000256" key="12">
    <source>
        <dbReference type="ARBA" id="ARBA00023154"/>
    </source>
</evidence>
<evidence type="ECO:0000256" key="9">
    <source>
        <dbReference type="ARBA" id="ARBA00022801"/>
    </source>
</evidence>
<dbReference type="STRING" id="883114.HMPREF9709_01761"/>
<dbReference type="GO" id="GO:0046872">
    <property type="term" value="F:metal ion binding"/>
    <property type="evidence" value="ECO:0007669"/>
    <property type="project" value="UniProtKB-KW"/>
</dbReference>
<dbReference type="GO" id="GO:0009089">
    <property type="term" value="P:lysine biosynthetic process via diaminopimelate"/>
    <property type="evidence" value="ECO:0007669"/>
    <property type="project" value="UniProtKB-UniPathway"/>
</dbReference>
<name>H3NR00_9FIRM</name>
<dbReference type="GO" id="GO:0009014">
    <property type="term" value="F:succinyl-diaminopimelate desuccinylase activity"/>
    <property type="evidence" value="ECO:0007669"/>
    <property type="project" value="UniProtKB-EC"/>
</dbReference>
<dbReference type="CDD" id="cd08659">
    <property type="entry name" value="M20_ArgE_DapE-like"/>
    <property type="match status" value="1"/>
</dbReference>
<evidence type="ECO:0000256" key="8">
    <source>
        <dbReference type="ARBA" id="ARBA00022723"/>
    </source>
</evidence>
<dbReference type="EC" id="3.5.1.18" evidence="5"/>
<dbReference type="InterPro" id="IPR001261">
    <property type="entry name" value="ArgE/DapE_CS"/>
</dbReference>
<feature type="domain" description="Peptidase M20 dimerisation" evidence="15">
    <location>
        <begin position="100"/>
        <end position="209"/>
    </location>
</feature>
<dbReference type="SUPFAM" id="SSF55031">
    <property type="entry name" value="Bacterial exopeptidase dimerisation domain"/>
    <property type="match status" value="1"/>
</dbReference>
<evidence type="ECO:0000256" key="2">
    <source>
        <dbReference type="ARBA" id="ARBA00001947"/>
    </source>
</evidence>
<sequence length="339" mass="37446">MDVVNAGNEEEWDKPPYAGIIKNDVIWGRGASDMKSGLAALVLAMIDLHNSKKFKGKIRLLATVGEEIGELGSKQLTDEGHADNIDAMLIGEPVNIGIVYAHKGSLNYKVTSKELAAHSSAPETGNNAIENLLKLINEITVKINENIEKHVNKVLGKTIHNITLVKGGTQVNSIPDYAEYEANARTIPEYSSEDVINDIQNIINQFNKESKNNFELIVTANQSPVETKPDSELIKVIQEVVNDYEDIKPKNLIKSMEDLLDTDLSFVSELLGDTEAIQPIAVSGTTDAAQFIRANKNIELAVFGPGVPVLNHKINERMPLSQYLDFIEAYKMIFEKYLS</sequence>
<evidence type="ECO:0000256" key="3">
    <source>
        <dbReference type="ARBA" id="ARBA00005130"/>
    </source>
</evidence>
<comment type="pathway">
    <text evidence="3">Amino-acid biosynthesis; L-lysine biosynthesis via DAP pathway; LL-2,6-diaminopimelate from (S)-tetrahydrodipicolinate (succinylase route): step 3/3.</text>
</comment>